<dbReference type="PROSITE" id="PS50231">
    <property type="entry name" value="RICIN_B_LECTIN"/>
    <property type="match status" value="1"/>
</dbReference>
<dbReference type="RefSeq" id="WP_134109876.1">
    <property type="nucleotide sequence ID" value="NZ_SODP01000004.1"/>
</dbReference>
<evidence type="ECO:0000313" key="4">
    <source>
        <dbReference type="Proteomes" id="UP000295146"/>
    </source>
</evidence>
<feature type="domain" description="Ricin B lectin" evidence="2">
    <location>
        <begin position="285"/>
        <end position="421"/>
    </location>
</feature>
<dbReference type="Gene3D" id="3.40.50.880">
    <property type="match status" value="1"/>
</dbReference>
<name>A0A4R8BS63_9ACTN</name>
<feature type="signal peptide" evidence="1">
    <location>
        <begin position="1"/>
        <end position="28"/>
    </location>
</feature>
<sequence>MLSDRFRLPAFLLALVLLISGLTSTAVAKVEATFNVLAFYSGTYDAAHIDFEKEANQRFPQFGAQNGFSYTSTNNWDQLNNLSASQYQVVMFLDDSPHSDAQRNGFKNYMDHGGAFFGFHVSAYNDASGGWPWFNNTLLGTGRFESNTWGPSAVTLRTENRSHPSLVNTGATFRSSVSEWYSWQNDLRNNPDIQVLASIDPSSFPVGNQQGNIWTSGYYPIIWTNKNYKMIYANFGHNAMNYETNTRLSSTFDSPAQNQFMMDALKWLGGGGTTPPVDQPSLTAWYQLANKGNGKCVDARAAGVANGTVIQQYTCNGTQAQQFQFQPTSGGFTRVNNRNDATKVIDVTGVSAADNAGLQLWTYSNGNNQQWQAVSEGSGYFHFVSRFSSKCLTVPGGSTADSTQLVQLTCNGAATQSFQLTVV</sequence>
<evidence type="ECO:0000256" key="1">
    <source>
        <dbReference type="SAM" id="SignalP"/>
    </source>
</evidence>
<comment type="caution">
    <text evidence="3">The sequence shown here is derived from an EMBL/GenBank/DDBJ whole genome shotgun (WGS) entry which is preliminary data.</text>
</comment>
<dbReference type="EMBL" id="SODP01000004">
    <property type="protein sequence ID" value="TDW60628.1"/>
    <property type="molecule type" value="Genomic_DNA"/>
</dbReference>
<dbReference type="Pfam" id="PF00652">
    <property type="entry name" value="Ricin_B_lectin"/>
    <property type="match status" value="1"/>
</dbReference>
<dbReference type="Proteomes" id="UP000295146">
    <property type="component" value="Unassembled WGS sequence"/>
</dbReference>
<dbReference type="Pfam" id="PF06283">
    <property type="entry name" value="ThuA"/>
    <property type="match status" value="1"/>
</dbReference>
<dbReference type="InterPro" id="IPR029062">
    <property type="entry name" value="Class_I_gatase-like"/>
</dbReference>
<organism evidence="3 4">
    <name type="scientific">Kribbella pratensis</name>
    <dbReference type="NCBI Taxonomy" id="2512112"/>
    <lineage>
        <taxon>Bacteria</taxon>
        <taxon>Bacillati</taxon>
        <taxon>Actinomycetota</taxon>
        <taxon>Actinomycetes</taxon>
        <taxon>Propionibacteriales</taxon>
        <taxon>Kribbellaceae</taxon>
        <taxon>Kribbella</taxon>
    </lineage>
</organism>
<feature type="chain" id="PRO_5020982899" evidence="1">
    <location>
        <begin position="29"/>
        <end position="423"/>
    </location>
</feature>
<gene>
    <name evidence="3" type="ORF">EV653_7179</name>
</gene>
<keyword evidence="1" id="KW-0732">Signal</keyword>
<evidence type="ECO:0000313" key="3">
    <source>
        <dbReference type="EMBL" id="TDW60628.1"/>
    </source>
</evidence>
<dbReference type="Gene3D" id="2.80.10.50">
    <property type="match status" value="2"/>
</dbReference>
<dbReference type="SMART" id="SM00458">
    <property type="entry name" value="RICIN"/>
    <property type="match status" value="1"/>
</dbReference>
<dbReference type="SUPFAM" id="SSF52317">
    <property type="entry name" value="Class I glutamine amidotransferase-like"/>
    <property type="match status" value="1"/>
</dbReference>
<evidence type="ECO:0000259" key="2">
    <source>
        <dbReference type="SMART" id="SM00458"/>
    </source>
</evidence>
<accession>A0A4R8BS63</accession>
<proteinExistence type="predicted"/>
<dbReference type="InterPro" id="IPR035992">
    <property type="entry name" value="Ricin_B-like_lectins"/>
</dbReference>
<protein>
    <submittedName>
        <fullName evidence="3">Ricin-type beta-trefoil lectin protein</fullName>
    </submittedName>
</protein>
<dbReference type="InterPro" id="IPR029010">
    <property type="entry name" value="ThuA-like"/>
</dbReference>
<dbReference type="OrthoDB" id="3296611at2"/>
<dbReference type="AlphaFoldDB" id="A0A4R8BS63"/>
<keyword evidence="4" id="KW-1185">Reference proteome</keyword>
<dbReference type="InterPro" id="IPR000772">
    <property type="entry name" value="Ricin_B_lectin"/>
</dbReference>
<reference evidence="3 4" key="1">
    <citation type="submission" date="2019-03" db="EMBL/GenBank/DDBJ databases">
        <title>Genomic Encyclopedia of Type Strains, Phase III (KMG-III): the genomes of soil and plant-associated and newly described type strains.</title>
        <authorList>
            <person name="Whitman W."/>
        </authorList>
    </citation>
    <scope>NUCLEOTIDE SEQUENCE [LARGE SCALE GENOMIC DNA]</scope>
    <source>
        <strain evidence="3 4">VKM Ac-2573</strain>
    </source>
</reference>
<dbReference type="SUPFAM" id="SSF50370">
    <property type="entry name" value="Ricin B-like lectins"/>
    <property type="match status" value="1"/>
</dbReference>
<dbReference type="CDD" id="cd00161">
    <property type="entry name" value="beta-trefoil_Ricin-like"/>
    <property type="match status" value="1"/>
</dbReference>